<dbReference type="RefSeq" id="WP_243445067.1">
    <property type="nucleotide sequence ID" value="NZ_CVRL01000011.1"/>
</dbReference>
<reference evidence="2" key="1">
    <citation type="submission" date="2015-05" db="EMBL/GenBank/DDBJ databases">
        <authorList>
            <person name="Rodrigo-Torres Lidia"/>
            <person name="Arahal R.David."/>
        </authorList>
    </citation>
    <scope>NUCLEOTIDE SEQUENCE [LARGE SCALE GENOMIC DNA]</scope>
    <source>
        <strain evidence="2">CECT 7321</strain>
    </source>
</reference>
<name>A0A0H5CZ05_9RHOB</name>
<evidence type="ECO:0000313" key="1">
    <source>
        <dbReference type="EMBL" id="CRL10054.1"/>
    </source>
</evidence>
<protein>
    <submittedName>
        <fullName evidence="1">Uncharacterized protein</fullName>
    </submittedName>
</protein>
<proteinExistence type="predicted"/>
<dbReference type="Proteomes" id="UP000043764">
    <property type="component" value="Unassembled WGS sequence"/>
</dbReference>
<organism evidence="1 2">
    <name type="scientific">Phaeobacter italicus</name>
    <dbReference type="NCBI Taxonomy" id="481446"/>
    <lineage>
        <taxon>Bacteria</taxon>
        <taxon>Pseudomonadati</taxon>
        <taxon>Pseudomonadota</taxon>
        <taxon>Alphaproteobacteria</taxon>
        <taxon>Rhodobacterales</taxon>
        <taxon>Roseobacteraceae</taxon>
        <taxon>Phaeobacter</taxon>
    </lineage>
</organism>
<evidence type="ECO:0000313" key="2">
    <source>
        <dbReference type="Proteomes" id="UP000043764"/>
    </source>
</evidence>
<accession>A0A0H5CZ05</accession>
<gene>
    <name evidence="1" type="ORF">NIT7321_00897</name>
</gene>
<dbReference type="EMBL" id="CVRL01000011">
    <property type="protein sequence ID" value="CRL10054.1"/>
    <property type="molecule type" value="Genomic_DNA"/>
</dbReference>
<sequence length="121" mass="12677">MQHASPDIAIHRPGAAAKPCGGVLAAVVLVTSLTCGVAQADVKTPDGRTIDCYCTDSSGSRIELGEFICLQVDGRMFTAQCQMSLNVPMWREVQNGCLSAEGADAASDLPHTASSTAWPRI</sequence>
<dbReference type="STRING" id="481446.NIT7645_03235"/>
<keyword evidence="2" id="KW-1185">Reference proteome</keyword>
<dbReference type="AlphaFoldDB" id="A0A0H5CZ05"/>